<dbReference type="GO" id="GO:0030425">
    <property type="term" value="C:dendrite"/>
    <property type="evidence" value="ECO:0007669"/>
    <property type="project" value="TreeGrafter"/>
</dbReference>
<dbReference type="GO" id="GO:0030424">
    <property type="term" value="C:axon"/>
    <property type="evidence" value="ECO:0007669"/>
    <property type="project" value="TreeGrafter"/>
</dbReference>
<proteinExistence type="predicted"/>
<evidence type="ECO:0000256" key="5">
    <source>
        <dbReference type="ARBA" id="ARBA00023136"/>
    </source>
</evidence>
<keyword evidence="6" id="KW-0675">Receptor</keyword>
<keyword evidence="5 7" id="KW-0472">Membrane</keyword>
<dbReference type="Pfam" id="PF08395">
    <property type="entry name" value="7tm_7"/>
    <property type="match status" value="1"/>
</dbReference>
<feature type="transmembrane region" description="Helical" evidence="7">
    <location>
        <begin position="395"/>
        <end position="416"/>
    </location>
</feature>
<feature type="transmembrane region" description="Helical" evidence="7">
    <location>
        <begin position="98"/>
        <end position="118"/>
    </location>
</feature>
<protein>
    <recommendedName>
        <fullName evidence="10">Gustatory receptor</fullName>
    </recommendedName>
</protein>
<dbReference type="GO" id="GO:0043025">
    <property type="term" value="C:neuronal cell body"/>
    <property type="evidence" value="ECO:0007669"/>
    <property type="project" value="TreeGrafter"/>
</dbReference>
<feature type="transmembrane region" description="Helical" evidence="7">
    <location>
        <begin position="152"/>
        <end position="173"/>
    </location>
</feature>
<evidence type="ECO:0000313" key="8">
    <source>
        <dbReference type="EMBL" id="KAK7077918.1"/>
    </source>
</evidence>
<keyword evidence="4 7" id="KW-1133">Transmembrane helix</keyword>
<reference evidence="8 9" key="1">
    <citation type="submission" date="2023-11" db="EMBL/GenBank/DDBJ databases">
        <title>Halocaridina rubra genome assembly.</title>
        <authorList>
            <person name="Smith C."/>
        </authorList>
    </citation>
    <scope>NUCLEOTIDE SEQUENCE [LARGE SCALE GENOMIC DNA]</scope>
    <source>
        <strain evidence="8">EP-1</strain>
        <tissue evidence="8">Whole</tissue>
    </source>
</reference>
<evidence type="ECO:0000313" key="9">
    <source>
        <dbReference type="Proteomes" id="UP001381693"/>
    </source>
</evidence>
<dbReference type="EMBL" id="JAXCGZ010008135">
    <property type="protein sequence ID" value="KAK7077918.1"/>
    <property type="molecule type" value="Genomic_DNA"/>
</dbReference>
<gene>
    <name evidence="8" type="ORF">SK128_028618</name>
</gene>
<feature type="transmembrane region" description="Helical" evidence="7">
    <location>
        <begin position="285"/>
        <end position="308"/>
    </location>
</feature>
<dbReference type="PANTHER" id="PTHR21143:SF133">
    <property type="entry name" value="GUSTATORY AND PHEROMONE RECEPTOR 32A-RELATED"/>
    <property type="match status" value="1"/>
</dbReference>
<comment type="subcellular location">
    <subcellularLocation>
        <location evidence="1">Cell membrane</location>
        <topology evidence="1">Multi-pass membrane protein</topology>
    </subcellularLocation>
</comment>
<name>A0AAN9A7X4_HALRR</name>
<sequence length="430" mass="49277">MHVQDLRLTFFLFILKLLGGFPYFIEEKSIPERTVQQESNTNSTRLNKVITLKQSRFWYCWSITVILGVIIFALNATYGMFFLSDSVLQWFRSNTFVLAFKVDETCATIFVSLMVIYITRRGSLLMKLTLFLVKMFEHVDIPLMRPYCFGQIMLPMTAISVGTTVQVICYVALNSAASNTNLRLRIPEIIVAYLINVSLVGFFAWLVYLLCRFYASVIHDLLSISEEKKKNKDCLNIETGGGNILRIAGLDQTAEIPPAIFNYRFLAVQRKLYNGIEFKKLLNEYFGFIVVIFMLYLIFSCILASFIISNVSSTNPISLTMAGAYVVNTVIPLVAVPMVTRLTDEKIEDMRLISRRLQYDPIFRSERTQFRDILRLMQRTPPFNICNLFILNRGLIINVFGFIATYLIILLQFSFIEGTSPSEGIQSVDV</sequence>
<keyword evidence="2" id="KW-1003">Cell membrane</keyword>
<evidence type="ECO:0000256" key="2">
    <source>
        <dbReference type="ARBA" id="ARBA00022475"/>
    </source>
</evidence>
<dbReference type="GO" id="GO:0008049">
    <property type="term" value="P:male courtship behavior"/>
    <property type="evidence" value="ECO:0007669"/>
    <property type="project" value="TreeGrafter"/>
</dbReference>
<feature type="transmembrane region" description="Helical" evidence="7">
    <location>
        <begin position="320"/>
        <end position="340"/>
    </location>
</feature>
<dbReference type="Proteomes" id="UP001381693">
    <property type="component" value="Unassembled WGS sequence"/>
</dbReference>
<evidence type="ECO:0000256" key="7">
    <source>
        <dbReference type="SAM" id="Phobius"/>
    </source>
</evidence>
<evidence type="ECO:0000256" key="3">
    <source>
        <dbReference type="ARBA" id="ARBA00022692"/>
    </source>
</evidence>
<dbReference type="PANTHER" id="PTHR21143">
    <property type="entry name" value="INVERTEBRATE GUSTATORY RECEPTOR"/>
    <property type="match status" value="1"/>
</dbReference>
<dbReference type="AlphaFoldDB" id="A0AAN9A7X4"/>
<dbReference type="GO" id="GO:0050909">
    <property type="term" value="P:sensory perception of taste"/>
    <property type="evidence" value="ECO:0007669"/>
    <property type="project" value="InterPro"/>
</dbReference>
<comment type="caution">
    <text evidence="8">The sequence shown here is derived from an EMBL/GenBank/DDBJ whole genome shotgun (WGS) entry which is preliminary data.</text>
</comment>
<dbReference type="GO" id="GO:0007635">
    <property type="term" value="P:chemosensory behavior"/>
    <property type="evidence" value="ECO:0007669"/>
    <property type="project" value="TreeGrafter"/>
</dbReference>
<evidence type="ECO:0000256" key="4">
    <source>
        <dbReference type="ARBA" id="ARBA00022989"/>
    </source>
</evidence>
<dbReference type="InterPro" id="IPR013604">
    <property type="entry name" value="7TM_chemorcpt"/>
</dbReference>
<evidence type="ECO:0000256" key="1">
    <source>
        <dbReference type="ARBA" id="ARBA00004651"/>
    </source>
</evidence>
<feature type="transmembrane region" description="Helical" evidence="7">
    <location>
        <begin position="193"/>
        <end position="215"/>
    </location>
</feature>
<evidence type="ECO:0008006" key="10">
    <source>
        <dbReference type="Google" id="ProtNLM"/>
    </source>
</evidence>
<keyword evidence="3 7" id="KW-0812">Transmembrane</keyword>
<accession>A0AAN9A7X4</accession>
<organism evidence="8 9">
    <name type="scientific">Halocaridina rubra</name>
    <name type="common">Hawaiian red shrimp</name>
    <dbReference type="NCBI Taxonomy" id="373956"/>
    <lineage>
        <taxon>Eukaryota</taxon>
        <taxon>Metazoa</taxon>
        <taxon>Ecdysozoa</taxon>
        <taxon>Arthropoda</taxon>
        <taxon>Crustacea</taxon>
        <taxon>Multicrustacea</taxon>
        <taxon>Malacostraca</taxon>
        <taxon>Eumalacostraca</taxon>
        <taxon>Eucarida</taxon>
        <taxon>Decapoda</taxon>
        <taxon>Pleocyemata</taxon>
        <taxon>Caridea</taxon>
        <taxon>Atyoidea</taxon>
        <taxon>Atyidae</taxon>
        <taxon>Halocaridina</taxon>
    </lineage>
</organism>
<feature type="transmembrane region" description="Helical" evidence="7">
    <location>
        <begin position="57"/>
        <end position="78"/>
    </location>
</feature>
<keyword evidence="9" id="KW-1185">Reference proteome</keyword>
<evidence type="ECO:0000256" key="6">
    <source>
        <dbReference type="ARBA" id="ARBA00023170"/>
    </source>
</evidence>
<dbReference type="GO" id="GO:0005886">
    <property type="term" value="C:plasma membrane"/>
    <property type="evidence" value="ECO:0007669"/>
    <property type="project" value="UniProtKB-SubCell"/>
</dbReference>